<name>A0A813T2H2_9BILA</name>
<gene>
    <name evidence="15" type="ORF">OXX778_LOCUS6638</name>
</gene>
<feature type="repeat" description="WD" evidence="13">
    <location>
        <begin position="100"/>
        <end position="143"/>
    </location>
</feature>
<proteinExistence type="inferred from homology"/>
<dbReference type="PANTHER" id="PTHR13720:SF14">
    <property type="entry name" value="CILIA- AND FLAGELLA-ASSOCIATED PROTEIN 52"/>
    <property type="match status" value="1"/>
</dbReference>
<evidence type="ECO:0000256" key="4">
    <source>
        <dbReference type="ARBA" id="ARBA00022574"/>
    </source>
</evidence>
<evidence type="ECO:0000256" key="13">
    <source>
        <dbReference type="PROSITE-ProRule" id="PRU00221"/>
    </source>
</evidence>
<dbReference type="InterPro" id="IPR055439">
    <property type="entry name" value="Beta-prop_EML_1st"/>
</dbReference>
<evidence type="ECO:0000256" key="8">
    <source>
        <dbReference type="ARBA" id="ARBA00023273"/>
    </source>
</evidence>
<keyword evidence="16" id="KW-1185">Reference proteome</keyword>
<sequence>MSNVETLELQSAIGFEGKVPNGLRIHPDRMHMIYAIGCNLVIENLQTRKQEFLIGHNNNVSCIAVSKSGRFIASGQVTYMGFKADIIIWDFASRQLYARLVLHKVKVQDLAFSPNDAYLFSLGGQDDGSVVVWNVATKESICGSQAQHKSSGITYCLAASRNNDNLFFTAGNNTLRIWELDLPNRKIRPLDVNLGQTKRIVKTISSSDTEDVFFCGSTTGDILQIGYQGQFKAIGPEKNKFSLGVTALQCLKNGDILAGSGDGKVFLLAPLTFKPKKTAECDAEVTSLALRGDGHMFFVGTAKSQIYKIQLSEWKQELLNTCHNSVINDIAFPFGTSELFATCSFEDIRVWHSASSQELLRIKVPNKTCTSIVFSRDGTSIISGWDDGKIRAFYPESGKLMYVINDAHQRGVTSLAITSDCRRIISGGGEGQVRVWNIRPDSQTLEATMKEHKNAVVQIKINKSDSECLSASLDGTCIIWDLKRFKRSQVLFANTLFQCIAYHPEEFHILTGGSDRKIAYWESYDGAQIRELEASKSGTINGLDIDATGEVESVGFGHGGEVKKVKICPNNRVIVSVGDDGSILRWRLSSA</sequence>
<evidence type="ECO:0000256" key="3">
    <source>
        <dbReference type="ARBA" id="ARBA00022490"/>
    </source>
</evidence>
<dbReference type="SMART" id="SM00320">
    <property type="entry name" value="WD40"/>
    <property type="match status" value="10"/>
</dbReference>
<dbReference type="Gene3D" id="2.130.10.10">
    <property type="entry name" value="YVTN repeat-like/Quinoprotein amine dehydrogenase"/>
    <property type="match status" value="3"/>
</dbReference>
<keyword evidence="5" id="KW-0677">Repeat</keyword>
<comment type="caution">
    <text evidence="15">The sequence shown here is derived from an EMBL/GenBank/DDBJ whole genome shotgun (WGS) entry which is preliminary data.</text>
</comment>
<evidence type="ECO:0000313" key="16">
    <source>
        <dbReference type="Proteomes" id="UP000663879"/>
    </source>
</evidence>
<evidence type="ECO:0000256" key="2">
    <source>
        <dbReference type="ARBA" id="ARBA00004496"/>
    </source>
</evidence>
<keyword evidence="7" id="KW-0969">Cilium</keyword>
<evidence type="ECO:0000259" key="14">
    <source>
        <dbReference type="Pfam" id="PF23409"/>
    </source>
</evidence>
<feature type="repeat" description="WD" evidence="13">
    <location>
        <begin position="555"/>
        <end position="591"/>
    </location>
</feature>
<dbReference type="Pfam" id="PF00400">
    <property type="entry name" value="WD40"/>
    <property type="match status" value="3"/>
</dbReference>
<dbReference type="SUPFAM" id="SSF50998">
    <property type="entry name" value="Quinoprotein alcohol dehydrogenase-like"/>
    <property type="match status" value="1"/>
</dbReference>
<dbReference type="GO" id="GO:0005930">
    <property type="term" value="C:axoneme"/>
    <property type="evidence" value="ECO:0007669"/>
    <property type="project" value="UniProtKB-ARBA"/>
</dbReference>
<dbReference type="InterPro" id="IPR050630">
    <property type="entry name" value="WD_repeat_EMAP"/>
</dbReference>
<dbReference type="PROSITE" id="PS00678">
    <property type="entry name" value="WD_REPEATS_1"/>
    <property type="match status" value="2"/>
</dbReference>
<dbReference type="EMBL" id="CAJNOC010000800">
    <property type="protein sequence ID" value="CAF0804377.1"/>
    <property type="molecule type" value="Genomic_DNA"/>
</dbReference>
<dbReference type="PROSITE" id="PS50294">
    <property type="entry name" value="WD_REPEATS_REGION"/>
    <property type="match status" value="3"/>
</dbReference>
<evidence type="ECO:0000256" key="1">
    <source>
        <dbReference type="ARBA" id="ARBA00004230"/>
    </source>
</evidence>
<comment type="subunit">
    <text evidence="12">Microtubule inner protein component of sperm flagellar doublet microtubules. Interacts with BRCA2. Interacts with the CCT chaperonin complex. Interacts with HSP70. Interacts with AK8. Interacts with CFAP45. Interacts with DNAI1. Interacts with IQDC.</text>
</comment>
<reference evidence="15" key="1">
    <citation type="submission" date="2021-02" db="EMBL/GenBank/DDBJ databases">
        <authorList>
            <person name="Nowell W R."/>
        </authorList>
    </citation>
    <scope>NUCLEOTIDE SEQUENCE</scope>
    <source>
        <strain evidence="15">Ploen Becks lab</strain>
    </source>
</reference>
<dbReference type="AlphaFoldDB" id="A0A813T2H2"/>
<evidence type="ECO:0000256" key="7">
    <source>
        <dbReference type="ARBA" id="ARBA00023069"/>
    </source>
</evidence>
<dbReference type="PANTHER" id="PTHR13720">
    <property type="entry name" value="WD-40 REPEAT PROTEIN"/>
    <property type="match status" value="1"/>
</dbReference>
<evidence type="ECO:0000256" key="10">
    <source>
        <dbReference type="ARBA" id="ARBA00029552"/>
    </source>
</evidence>
<comment type="similarity">
    <text evidence="9">Belongs to the CFAP52 family.</text>
</comment>
<feature type="repeat" description="WD" evidence="13">
    <location>
        <begin position="405"/>
        <end position="446"/>
    </location>
</feature>
<evidence type="ECO:0000256" key="12">
    <source>
        <dbReference type="ARBA" id="ARBA00047117"/>
    </source>
</evidence>
<evidence type="ECO:0000256" key="5">
    <source>
        <dbReference type="ARBA" id="ARBA00022737"/>
    </source>
</evidence>
<feature type="domain" description="EML-like first beta-propeller" evidence="14">
    <location>
        <begin position="49"/>
        <end position="308"/>
    </location>
</feature>
<dbReference type="FunFam" id="2.130.10.10:FF:000173">
    <property type="entry name" value="Cilia- and flagella-associated protein 52"/>
    <property type="match status" value="1"/>
</dbReference>
<keyword evidence="3" id="KW-0963">Cytoplasm</keyword>
<organism evidence="15 16">
    <name type="scientific">Brachionus calyciflorus</name>
    <dbReference type="NCBI Taxonomy" id="104777"/>
    <lineage>
        <taxon>Eukaryota</taxon>
        <taxon>Metazoa</taxon>
        <taxon>Spiralia</taxon>
        <taxon>Gnathifera</taxon>
        <taxon>Rotifera</taxon>
        <taxon>Eurotatoria</taxon>
        <taxon>Monogononta</taxon>
        <taxon>Pseudotrocha</taxon>
        <taxon>Ploima</taxon>
        <taxon>Brachionidae</taxon>
        <taxon>Brachionus</taxon>
    </lineage>
</organism>
<dbReference type="InterPro" id="IPR019775">
    <property type="entry name" value="WD40_repeat_CS"/>
</dbReference>
<evidence type="ECO:0000256" key="9">
    <source>
        <dbReference type="ARBA" id="ARBA00029456"/>
    </source>
</evidence>
<dbReference type="Proteomes" id="UP000663879">
    <property type="component" value="Unassembled WGS sequence"/>
</dbReference>
<comment type="subcellular location">
    <subcellularLocation>
        <location evidence="1">Cell projection</location>
        <location evidence="1">Cilium</location>
        <location evidence="1">Flagellum</location>
    </subcellularLocation>
    <subcellularLocation>
        <location evidence="2">Cytoplasm</location>
    </subcellularLocation>
</comment>
<evidence type="ECO:0000256" key="6">
    <source>
        <dbReference type="ARBA" id="ARBA00022846"/>
    </source>
</evidence>
<accession>A0A813T2H2</accession>
<protein>
    <recommendedName>
        <fullName evidence="10">Cilia- and flagella-associated protein 52</fullName>
    </recommendedName>
</protein>
<dbReference type="OrthoDB" id="6252103at2759"/>
<dbReference type="SUPFAM" id="SSF50960">
    <property type="entry name" value="TolB, C-terminal domain"/>
    <property type="match status" value="1"/>
</dbReference>
<dbReference type="InterPro" id="IPR015943">
    <property type="entry name" value="WD40/YVTN_repeat-like_dom_sf"/>
</dbReference>
<feature type="repeat" description="WD" evidence="13">
    <location>
        <begin position="449"/>
        <end position="490"/>
    </location>
</feature>
<keyword evidence="4 13" id="KW-0853">WD repeat</keyword>
<dbReference type="InterPro" id="IPR001680">
    <property type="entry name" value="WD40_rpt"/>
</dbReference>
<comment type="function">
    <text evidence="11">Microtubule inner protein (MIP) part of the dynein-decorated doublet microtubules (DMTs) in cilia axoneme. Important for proper ciliary and flagellar beating. May act in cooperation with CFAP45 and axonemal dynein subunit DNAH11. May play a role in cell growth and/or survival.</text>
</comment>
<dbReference type="InterPro" id="IPR011047">
    <property type="entry name" value="Quinoprotein_ADH-like_sf"/>
</dbReference>
<feature type="repeat" description="WD" evidence="13">
    <location>
        <begin position="500"/>
        <end position="531"/>
    </location>
</feature>
<dbReference type="PROSITE" id="PS50082">
    <property type="entry name" value="WD_REPEATS_2"/>
    <property type="match status" value="5"/>
</dbReference>
<keyword evidence="8" id="KW-0966">Cell projection</keyword>
<dbReference type="Pfam" id="PF23409">
    <property type="entry name" value="Beta-prop_EML"/>
    <property type="match status" value="1"/>
</dbReference>
<evidence type="ECO:0000313" key="15">
    <source>
        <dbReference type="EMBL" id="CAF0804377.1"/>
    </source>
</evidence>
<dbReference type="GO" id="GO:0031514">
    <property type="term" value="C:motile cilium"/>
    <property type="evidence" value="ECO:0007669"/>
    <property type="project" value="UniProtKB-SubCell"/>
</dbReference>
<evidence type="ECO:0000256" key="11">
    <source>
        <dbReference type="ARBA" id="ARBA00046056"/>
    </source>
</evidence>
<keyword evidence="6" id="KW-0282">Flagellum</keyword>
<dbReference type="FunFam" id="2.130.10.10:FF:001320">
    <property type="entry name" value="Predicted protein"/>
    <property type="match status" value="1"/>
</dbReference>